<feature type="binding site" evidence="10">
    <location>
        <begin position="213"/>
        <end position="221"/>
    </location>
    <ligand>
        <name>GTP</name>
        <dbReference type="ChEBI" id="CHEBI:37565"/>
    </ligand>
</feature>
<proteinExistence type="inferred from homology"/>
<dbReference type="CDD" id="cd01854">
    <property type="entry name" value="YjeQ_EngC"/>
    <property type="match status" value="1"/>
</dbReference>
<dbReference type="RefSeq" id="WP_173123314.1">
    <property type="nucleotide sequence ID" value="NZ_JABRWJ010000004.1"/>
</dbReference>
<evidence type="ECO:0000256" key="5">
    <source>
        <dbReference type="ARBA" id="ARBA00022741"/>
    </source>
</evidence>
<evidence type="ECO:0000256" key="1">
    <source>
        <dbReference type="ARBA" id="ARBA00022490"/>
    </source>
</evidence>
<evidence type="ECO:0000256" key="6">
    <source>
        <dbReference type="ARBA" id="ARBA00022801"/>
    </source>
</evidence>
<dbReference type="PROSITE" id="PS50936">
    <property type="entry name" value="ENGC_GTPASE"/>
    <property type="match status" value="1"/>
</dbReference>
<dbReference type="Gene3D" id="1.10.40.50">
    <property type="entry name" value="Probable gtpase engc, domain 3"/>
    <property type="match status" value="1"/>
</dbReference>
<evidence type="ECO:0000313" key="15">
    <source>
        <dbReference type="Proteomes" id="UP000737171"/>
    </source>
</evidence>
<dbReference type="InterPro" id="IPR027417">
    <property type="entry name" value="P-loop_NTPase"/>
</dbReference>
<evidence type="ECO:0000259" key="12">
    <source>
        <dbReference type="PROSITE" id="PS50936"/>
    </source>
</evidence>
<comment type="similarity">
    <text evidence="10">Belongs to the TRAFAC class YlqF/YawG GTPase family. RsgA subfamily.</text>
</comment>
<comment type="subunit">
    <text evidence="10">Monomer. Associates with 30S ribosomal subunit, binds 16S rRNA.</text>
</comment>
<evidence type="ECO:0000256" key="10">
    <source>
        <dbReference type="HAMAP-Rule" id="MF_01820"/>
    </source>
</evidence>
<evidence type="ECO:0000256" key="2">
    <source>
        <dbReference type="ARBA" id="ARBA00022517"/>
    </source>
</evidence>
<feature type="domain" description="CP-type G" evidence="13">
    <location>
        <begin position="105"/>
        <end position="271"/>
    </location>
</feature>
<comment type="subcellular location">
    <subcellularLocation>
        <location evidence="10">Cytoplasm</location>
    </subcellularLocation>
</comment>
<reference evidence="14 15" key="1">
    <citation type="submission" date="2020-05" db="EMBL/GenBank/DDBJ databases">
        <title>Aquincola sp. isolate from soil.</title>
        <authorList>
            <person name="Han J."/>
            <person name="Kim D.-U."/>
        </authorList>
    </citation>
    <scope>NUCLEOTIDE SEQUENCE [LARGE SCALE GENOMIC DNA]</scope>
    <source>
        <strain evidence="14 15">S2</strain>
    </source>
</reference>
<feature type="binding site" evidence="10">
    <location>
        <position position="300"/>
    </location>
    <ligand>
        <name>Zn(2+)</name>
        <dbReference type="ChEBI" id="CHEBI:29105"/>
    </ligand>
</feature>
<comment type="function">
    <text evidence="10">One of several proteins that assist in the late maturation steps of the functional core of the 30S ribosomal subunit. Helps release RbfA from mature subunits. May play a role in the assembly of ribosomal proteins into the subunit. Circularly permuted GTPase that catalyzes slow GTP hydrolysis, GTPase activity is stimulated by the 30S ribosomal subunit.</text>
</comment>
<protein>
    <recommendedName>
        <fullName evidence="10">Small ribosomal subunit biogenesis GTPase RsgA</fullName>
        <ecNumber evidence="10">3.6.1.-</ecNumber>
    </recommendedName>
</protein>
<feature type="region of interest" description="Disordered" evidence="11">
    <location>
        <begin position="231"/>
        <end position="251"/>
    </location>
</feature>
<evidence type="ECO:0000256" key="8">
    <source>
        <dbReference type="ARBA" id="ARBA00022884"/>
    </source>
</evidence>
<feature type="binding site" evidence="10">
    <location>
        <position position="308"/>
    </location>
    <ligand>
        <name>Zn(2+)</name>
        <dbReference type="ChEBI" id="CHEBI:29105"/>
    </ligand>
</feature>
<keyword evidence="1 10" id="KW-0963">Cytoplasm</keyword>
<keyword evidence="15" id="KW-1185">Reference proteome</keyword>
<evidence type="ECO:0000313" key="14">
    <source>
        <dbReference type="EMBL" id="NRF68032.1"/>
    </source>
</evidence>
<dbReference type="Proteomes" id="UP000737171">
    <property type="component" value="Unassembled WGS sequence"/>
</dbReference>
<dbReference type="EMBL" id="JABRWJ010000004">
    <property type="protein sequence ID" value="NRF68032.1"/>
    <property type="molecule type" value="Genomic_DNA"/>
</dbReference>
<evidence type="ECO:0000256" key="9">
    <source>
        <dbReference type="ARBA" id="ARBA00023134"/>
    </source>
</evidence>
<keyword evidence="6 10" id="KW-0378">Hydrolase</keyword>
<comment type="cofactor">
    <cofactor evidence="10">
        <name>Zn(2+)</name>
        <dbReference type="ChEBI" id="CHEBI:29105"/>
    </cofactor>
    <text evidence="10">Binds 1 zinc ion per subunit.</text>
</comment>
<dbReference type="NCBIfam" id="TIGR00157">
    <property type="entry name" value="ribosome small subunit-dependent GTPase A"/>
    <property type="match status" value="1"/>
</dbReference>
<feature type="binding site" evidence="10">
    <location>
        <position position="302"/>
    </location>
    <ligand>
        <name>Zn(2+)</name>
        <dbReference type="ChEBI" id="CHEBI:29105"/>
    </ligand>
</feature>
<evidence type="ECO:0000256" key="4">
    <source>
        <dbReference type="ARBA" id="ARBA00022730"/>
    </source>
</evidence>
<dbReference type="Gene3D" id="3.40.50.300">
    <property type="entry name" value="P-loop containing nucleotide triphosphate hydrolases"/>
    <property type="match status" value="1"/>
</dbReference>
<feature type="binding site" evidence="10">
    <location>
        <position position="295"/>
    </location>
    <ligand>
        <name>Zn(2+)</name>
        <dbReference type="ChEBI" id="CHEBI:29105"/>
    </ligand>
</feature>
<organism evidence="14 15">
    <name type="scientific">Pseudaquabacterium terrae</name>
    <dbReference type="NCBI Taxonomy" id="2732868"/>
    <lineage>
        <taxon>Bacteria</taxon>
        <taxon>Pseudomonadati</taxon>
        <taxon>Pseudomonadota</taxon>
        <taxon>Betaproteobacteria</taxon>
        <taxon>Burkholderiales</taxon>
        <taxon>Sphaerotilaceae</taxon>
        <taxon>Pseudaquabacterium</taxon>
    </lineage>
</organism>
<dbReference type="PROSITE" id="PS51721">
    <property type="entry name" value="G_CP"/>
    <property type="match status" value="1"/>
</dbReference>
<keyword evidence="4 10" id="KW-0699">rRNA-binding</keyword>
<accession>A0ABX2EHG7</accession>
<gene>
    <name evidence="10 14" type="primary">rsgA</name>
    <name evidence="14" type="ORF">HLB44_13645</name>
</gene>
<sequence>MLEFLDFEALRGIGLRAPIVQQLHTLTLDPTARLQRVVELQREHLLLHDGHQTLRGRLDTALVKLLDSAHDAVAVGDWVLARPDPPLGWRVFDRLTPLTQLSRRTNDGRGSPQRQVLVSNVDAALLVMGLDHDFNLRRLERYLALVRLAGIEAALVLTKADLVEPSLVARRAEQARDCAPSNVPVLALDGRDPGATAALGGLLGVGQTLVLLGSSGAGKSTLTNTLSGQVVQSTGPVREDDSRGRHTTTTRTLHRTPAGACIIDTPGLRALRLDVGDEQELQQVFGDIARWAASCRFRDCRHQAEPGCAVRVEVAPERLRNFQKLQREARRDSLTALERREQVAQWKARGRAAEQRLRVKRSG</sequence>
<dbReference type="HAMAP" id="MF_01820">
    <property type="entry name" value="GTPase_RsgA"/>
    <property type="match status" value="1"/>
</dbReference>
<feature type="domain" description="EngC GTPase" evidence="12">
    <location>
        <begin position="119"/>
        <end position="269"/>
    </location>
</feature>
<dbReference type="InterPro" id="IPR004881">
    <property type="entry name" value="Ribosome_biogen_GTPase_RsgA"/>
</dbReference>
<dbReference type="InterPro" id="IPR010914">
    <property type="entry name" value="RsgA_GTPase_dom"/>
</dbReference>
<dbReference type="EC" id="3.6.1.-" evidence="10"/>
<dbReference type="PANTHER" id="PTHR32120">
    <property type="entry name" value="SMALL RIBOSOMAL SUBUNIT BIOGENESIS GTPASE RSGA"/>
    <property type="match status" value="1"/>
</dbReference>
<keyword evidence="8 10" id="KW-0694">RNA-binding</keyword>
<dbReference type="SUPFAM" id="SSF52540">
    <property type="entry name" value="P-loop containing nucleoside triphosphate hydrolases"/>
    <property type="match status" value="1"/>
</dbReference>
<dbReference type="InterPro" id="IPR030378">
    <property type="entry name" value="G_CP_dom"/>
</dbReference>
<keyword evidence="5 10" id="KW-0547">Nucleotide-binding</keyword>
<evidence type="ECO:0000256" key="3">
    <source>
        <dbReference type="ARBA" id="ARBA00022723"/>
    </source>
</evidence>
<comment type="caution">
    <text evidence="14">The sequence shown here is derived from an EMBL/GenBank/DDBJ whole genome shotgun (WGS) entry which is preliminary data.</text>
</comment>
<dbReference type="PANTHER" id="PTHR32120:SF10">
    <property type="entry name" value="SMALL RIBOSOMAL SUBUNIT BIOGENESIS GTPASE RSGA"/>
    <property type="match status" value="1"/>
</dbReference>
<feature type="binding site" evidence="10">
    <location>
        <begin position="158"/>
        <end position="161"/>
    </location>
    <ligand>
        <name>GTP</name>
        <dbReference type="ChEBI" id="CHEBI:37565"/>
    </ligand>
</feature>
<evidence type="ECO:0000256" key="11">
    <source>
        <dbReference type="SAM" id="MobiDB-lite"/>
    </source>
</evidence>
<evidence type="ECO:0000259" key="13">
    <source>
        <dbReference type="PROSITE" id="PS51721"/>
    </source>
</evidence>
<keyword evidence="2 10" id="KW-0690">Ribosome biogenesis</keyword>
<keyword evidence="7 10" id="KW-0862">Zinc</keyword>
<dbReference type="Pfam" id="PF03193">
    <property type="entry name" value="RsgA_GTPase"/>
    <property type="match status" value="1"/>
</dbReference>
<keyword evidence="9 10" id="KW-0342">GTP-binding</keyword>
<keyword evidence="3 10" id="KW-0479">Metal-binding</keyword>
<name>A0ABX2EHG7_9BURK</name>
<evidence type="ECO:0000256" key="7">
    <source>
        <dbReference type="ARBA" id="ARBA00022833"/>
    </source>
</evidence>